<dbReference type="RefSeq" id="WP_145416070.1">
    <property type="nucleotide sequence ID" value="NZ_CP036526.1"/>
</dbReference>
<reference evidence="1 2" key="1">
    <citation type="submission" date="2019-02" db="EMBL/GenBank/DDBJ databases">
        <title>Deep-cultivation of Planctomycetes and their phenomic and genomic characterization uncovers novel biology.</title>
        <authorList>
            <person name="Wiegand S."/>
            <person name="Jogler M."/>
            <person name="Boedeker C."/>
            <person name="Pinto D."/>
            <person name="Vollmers J."/>
            <person name="Rivas-Marin E."/>
            <person name="Kohn T."/>
            <person name="Peeters S.H."/>
            <person name="Heuer A."/>
            <person name="Rast P."/>
            <person name="Oberbeckmann S."/>
            <person name="Bunk B."/>
            <person name="Jeske O."/>
            <person name="Meyerdierks A."/>
            <person name="Storesund J.E."/>
            <person name="Kallscheuer N."/>
            <person name="Luecker S."/>
            <person name="Lage O.M."/>
            <person name="Pohl T."/>
            <person name="Merkel B.J."/>
            <person name="Hornburger P."/>
            <person name="Mueller R.-W."/>
            <person name="Bruemmer F."/>
            <person name="Labrenz M."/>
            <person name="Spormann A.M."/>
            <person name="Op den Camp H."/>
            <person name="Overmann J."/>
            <person name="Amann R."/>
            <person name="Jetten M.S.M."/>
            <person name="Mascher T."/>
            <person name="Medema M.H."/>
            <person name="Devos D.P."/>
            <person name="Kaster A.-K."/>
            <person name="Ovreas L."/>
            <person name="Rohde M."/>
            <person name="Galperin M.Y."/>
            <person name="Jogler C."/>
        </authorList>
    </citation>
    <scope>NUCLEOTIDE SEQUENCE [LARGE SCALE GENOMIC DNA]</scope>
    <source>
        <strain evidence="1 2">K23_9</strain>
    </source>
</reference>
<dbReference type="EMBL" id="CP036526">
    <property type="protein sequence ID" value="QDT08543.1"/>
    <property type="molecule type" value="Genomic_DNA"/>
</dbReference>
<dbReference type="Gene3D" id="1.10.287.1700">
    <property type="match status" value="1"/>
</dbReference>
<name>A0A517NN69_9BACT</name>
<dbReference type="Proteomes" id="UP000319817">
    <property type="component" value="Chromosome"/>
</dbReference>
<dbReference type="InterPro" id="IPR053716">
    <property type="entry name" value="Flag_assembly_chemotaxis_eff"/>
</dbReference>
<keyword evidence="2" id="KW-1185">Reference proteome</keyword>
<sequence length="147" mass="17063">MSSSLRFASLLQWHTQQRDNAQSEIAALHLQRQSIDEQFAAIKKQRIALHDQASVSAAGHLAVEKLQRIDRQDSLLDSQHEILGDHQKALNQQLELRCSELLKIQQDVRRMEKLQAAELAKQRCQRDRALQREYDEQASVAFQRRRA</sequence>
<accession>A0A517NN69</accession>
<evidence type="ECO:0008006" key="3">
    <source>
        <dbReference type="Google" id="ProtNLM"/>
    </source>
</evidence>
<gene>
    <name evidence="1" type="ORF">K239x_04820</name>
</gene>
<proteinExistence type="predicted"/>
<evidence type="ECO:0000313" key="2">
    <source>
        <dbReference type="Proteomes" id="UP000319817"/>
    </source>
</evidence>
<dbReference type="AlphaFoldDB" id="A0A517NN69"/>
<organism evidence="1 2">
    <name type="scientific">Stieleria marina</name>
    <dbReference type="NCBI Taxonomy" id="1930275"/>
    <lineage>
        <taxon>Bacteria</taxon>
        <taxon>Pseudomonadati</taxon>
        <taxon>Planctomycetota</taxon>
        <taxon>Planctomycetia</taxon>
        <taxon>Pirellulales</taxon>
        <taxon>Pirellulaceae</taxon>
        <taxon>Stieleria</taxon>
    </lineage>
</organism>
<evidence type="ECO:0000313" key="1">
    <source>
        <dbReference type="EMBL" id="QDT08543.1"/>
    </source>
</evidence>
<protein>
    <recommendedName>
        <fullName evidence="3">Flagellar FliJ protein</fullName>
    </recommendedName>
</protein>